<keyword evidence="3" id="KW-1185">Reference proteome</keyword>
<feature type="region of interest" description="Disordered" evidence="1">
    <location>
        <begin position="268"/>
        <end position="295"/>
    </location>
</feature>
<gene>
    <name evidence="2" type="ORF">MGAL_10B062660</name>
</gene>
<sequence length="319" mass="37253">MAIKGDNPKAFNLRIRNMRPPNFTMQENLDSSVDDNDQYNDALDETLYKSNDEDNTDPKKLLYTSFTCSDSQDKSTLSESPPKDASQSKKNNCDTNGNIKEDHNTENKQITTLISVIHSFESKYVENQMNNNKIIDNLVNVEQKMEERVEILEGRIPQVITDLNPIIIKELLENAMSGKQEMMKIDRKVKQIQLTQKNNIKITENIMPAVNENFNKLKKKEDFVTLKLDSLEGMCKEIQCIVKENNTHDEEIQQKQIHVHVEKNEHNNRNHNAHTSENHVKQDTSRVKSMNESKRDEKRLRVILYKYQSIWKKQETHSH</sequence>
<organism evidence="2 3">
    <name type="scientific">Mytilus galloprovincialis</name>
    <name type="common">Mediterranean mussel</name>
    <dbReference type="NCBI Taxonomy" id="29158"/>
    <lineage>
        <taxon>Eukaryota</taxon>
        <taxon>Metazoa</taxon>
        <taxon>Spiralia</taxon>
        <taxon>Lophotrochozoa</taxon>
        <taxon>Mollusca</taxon>
        <taxon>Bivalvia</taxon>
        <taxon>Autobranchia</taxon>
        <taxon>Pteriomorphia</taxon>
        <taxon>Mytilida</taxon>
        <taxon>Mytiloidea</taxon>
        <taxon>Mytilidae</taxon>
        <taxon>Mytilinae</taxon>
        <taxon>Mytilus</taxon>
    </lineage>
</organism>
<feature type="compositionally biased region" description="Polar residues" evidence="1">
    <location>
        <begin position="70"/>
        <end position="79"/>
    </location>
</feature>
<evidence type="ECO:0000256" key="1">
    <source>
        <dbReference type="SAM" id="MobiDB-lite"/>
    </source>
</evidence>
<dbReference type="OrthoDB" id="6167229at2759"/>
<dbReference type="AlphaFoldDB" id="A0A8B6CI69"/>
<dbReference type="Proteomes" id="UP000596742">
    <property type="component" value="Unassembled WGS sequence"/>
</dbReference>
<feature type="compositionally biased region" description="Polar residues" evidence="1">
    <location>
        <begin position="88"/>
        <end position="98"/>
    </location>
</feature>
<reference evidence="2" key="1">
    <citation type="submission" date="2018-11" db="EMBL/GenBank/DDBJ databases">
        <authorList>
            <person name="Alioto T."/>
            <person name="Alioto T."/>
        </authorList>
    </citation>
    <scope>NUCLEOTIDE SEQUENCE</scope>
</reference>
<accession>A0A8B6CI69</accession>
<feature type="region of interest" description="Disordered" evidence="1">
    <location>
        <begin position="70"/>
        <end position="106"/>
    </location>
</feature>
<name>A0A8B6CI69_MYTGA</name>
<protein>
    <submittedName>
        <fullName evidence="2">Uncharacterized protein</fullName>
    </submittedName>
</protein>
<feature type="region of interest" description="Disordered" evidence="1">
    <location>
        <begin position="1"/>
        <end position="38"/>
    </location>
</feature>
<dbReference type="EMBL" id="UYJE01001778">
    <property type="protein sequence ID" value="VDI05114.1"/>
    <property type="molecule type" value="Genomic_DNA"/>
</dbReference>
<proteinExistence type="predicted"/>
<evidence type="ECO:0000313" key="2">
    <source>
        <dbReference type="EMBL" id="VDI05114.1"/>
    </source>
</evidence>
<evidence type="ECO:0000313" key="3">
    <source>
        <dbReference type="Proteomes" id="UP000596742"/>
    </source>
</evidence>
<comment type="caution">
    <text evidence="2">The sequence shown here is derived from an EMBL/GenBank/DDBJ whole genome shotgun (WGS) entry which is preliminary data.</text>
</comment>